<evidence type="ECO:0000256" key="1">
    <source>
        <dbReference type="SAM" id="SignalP"/>
    </source>
</evidence>
<gene>
    <name evidence="2" type="ORF">R3P38DRAFT_2835149</name>
</gene>
<reference evidence="2 3" key="1">
    <citation type="journal article" date="2024" name="J Genomics">
        <title>Draft genome sequencing and assembly of Favolaschia claudopus CIRM-BRFM 2984 isolated from oak limbs.</title>
        <authorList>
            <person name="Navarro D."/>
            <person name="Drula E."/>
            <person name="Chaduli D."/>
            <person name="Cazenave R."/>
            <person name="Ahrendt S."/>
            <person name="Wang J."/>
            <person name="Lipzen A."/>
            <person name="Daum C."/>
            <person name="Barry K."/>
            <person name="Grigoriev I.V."/>
            <person name="Favel A."/>
            <person name="Rosso M.N."/>
            <person name="Martin F."/>
        </authorList>
    </citation>
    <scope>NUCLEOTIDE SEQUENCE [LARGE SCALE GENOMIC DNA]</scope>
    <source>
        <strain evidence="2 3">CIRM-BRFM 2984</strain>
    </source>
</reference>
<feature type="non-terminal residue" evidence="2">
    <location>
        <position position="112"/>
    </location>
</feature>
<sequence length="112" mass="11566">MPLNPHSNHRHLLTFLLLLTTTLLTLTLSTHASPFSDNTASLLDARQTGCIAAAENCDGGKTCCTGLFCSLTAPHTCSKCIGNAGFCRGVPCCDGLFCGLSTAVSSLSSSSI</sequence>
<proteinExistence type="predicted"/>
<dbReference type="EMBL" id="JAWWNJ010000002">
    <property type="protein sequence ID" value="KAK7062416.1"/>
    <property type="molecule type" value="Genomic_DNA"/>
</dbReference>
<evidence type="ECO:0000313" key="3">
    <source>
        <dbReference type="Proteomes" id="UP001362999"/>
    </source>
</evidence>
<feature type="chain" id="PRO_5043418297" evidence="1">
    <location>
        <begin position="33"/>
        <end position="112"/>
    </location>
</feature>
<keyword evidence="1" id="KW-0732">Signal</keyword>
<protein>
    <submittedName>
        <fullName evidence="2">Uncharacterized protein</fullName>
    </submittedName>
</protein>
<accession>A0AAW0EC55</accession>
<organism evidence="2 3">
    <name type="scientific">Favolaschia claudopus</name>
    <dbReference type="NCBI Taxonomy" id="2862362"/>
    <lineage>
        <taxon>Eukaryota</taxon>
        <taxon>Fungi</taxon>
        <taxon>Dikarya</taxon>
        <taxon>Basidiomycota</taxon>
        <taxon>Agaricomycotina</taxon>
        <taxon>Agaricomycetes</taxon>
        <taxon>Agaricomycetidae</taxon>
        <taxon>Agaricales</taxon>
        <taxon>Marasmiineae</taxon>
        <taxon>Mycenaceae</taxon>
        <taxon>Favolaschia</taxon>
    </lineage>
</organism>
<keyword evidence="3" id="KW-1185">Reference proteome</keyword>
<name>A0AAW0EC55_9AGAR</name>
<dbReference type="AlphaFoldDB" id="A0AAW0EC55"/>
<feature type="signal peptide" evidence="1">
    <location>
        <begin position="1"/>
        <end position="32"/>
    </location>
</feature>
<comment type="caution">
    <text evidence="2">The sequence shown here is derived from an EMBL/GenBank/DDBJ whole genome shotgun (WGS) entry which is preliminary data.</text>
</comment>
<dbReference type="Proteomes" id="UP001362999">
    <property type="component" value="Unassembled WGS sequence"/>
</dbReference>
<evidence type="ECO:0000313" key="2">
    <source>
        <dbReference type="EMBL" id="KAK7062416.1"/>
    </source>
</evidence>